<dbReference type="Pfam" id="PF11412">
    <property type="entry name" value="DsbD_N"/>
    <property type="match status" value="1"/>
</dbReference>
<dbReference type="AlphaFoldDB" id="A0A382A319"/>
<dbReference type="GO" id="GO:0015035">
    <property type="term" value="F:protein-disulfide reductase activity"/>
    <property type="evidence" value="ECO:0007669"/>
    <property type="project" value="TreeGrafter"/>
</dbReference>
<organism evidence="2">
    <name type="scientific">marine metagenome</name>
    <dbReference type="NCBI Taxonomy" id="408172"/>
    <lineage>
        <taxon>unclassified sequences</taxon>
        <taxon>metagenomes</taxon>
        <taxon>ecological metagenomes</taxon>
    </lineage>
</organism>
<sequence>MMNLRNLLYSFMFLSCVSFSQETFNDKNVLDPDKAFVLYAFVSNNQIHASWDIKKGYYLYKKSIFLKLNKLNVEYTITEANEYSQEDKFFGESVVFKDFLRIKSMSKHNLNDATIEISYQGCAEAKYCYPEIIKIL</sequence>
<evidence type="ECO:0000259" key="1">
    <source>
        <dbReference type="Pfam" id="PF11412"/>
    </source>
</evidence>
<reference evidence="2" key="1">
    <citation type="submission" date="2018-05" db="EMBL/GenBank/DDBJ databases">
        <authorList>
            <person name="Lanie J.A."/>
            <person name="Ng W.-L."/>
            <person name="Kazmierczak K.M."/>
            <person name="Andrzejewski T.M."/>
            <person name="Davidsen T.M."/>
            <person name="Wayne K.J."/>
            <person name="Tettelin H."/>
            <person name="Glass J.I."/>
            <person name="Rusch D."/>
            <person name="Podicherti R."/>
            <person name="Tsui H.-C.T."/>
            <person name="Winkler M.E."/>
        </authorList>
    </citation>
    <scope>NUCLEOTIDE SEQUENCE</scope>
</reference>
<dbReference type="PANTHER" id="PTHR32234">
    <property type="entry name" value="THIOL:DISULFIDE INTERCHANGE PROTEIN DSBD"/>
    <property type="match status" value="1"/>
</dbReference>
<evidence type="ECO:0000313" key="2">
    <source>
        <dbReference type="EMBL" id="SVA95900.1"/>
    </source>
</evidence>
<dbReference type="InterPro" id="IPR028250">
    <property type="entry name" value="DsbDN"/>
</dbReference>
<feature type="domain" description="Thiol:disulfide interchange protein DsbD N-terminal" evidence="1">
    <location>
        <begin position="28"/>
        <end position="132"/>
    </location>
</feature>
<accession>A0A382A319</accession>
<dbReference type="Gene3D" id="2.60.40.1250">
    <property type="entry name" value="Thiol:disulfide interchange protein DsbD, N-terminal domain"/>
    <property type="match status" value="1"/>
</dbReference>
<dbReference type="InterPro" id="IPR036929">
    <property type="entry name" value="DsbDN_sf"/>
</dbReference>
<protein>
    <recommendedName>
        <fullName evidence="1">Thiol:disulfide interchange protein DsbD N-terminal domain-containing protein</fullName>
    </recommendedName>
</protein>
<gene>
    <name evidence="2" type="ORF">METZ01_LOCUS148754</name>
</gene>
<name>A0A382A319_9ZZZZ</name>
<dbReference type="PROSITE" id="PS51257">
    <property type="entry name" value="PROKAR_LIPOPROTEIN"/>
    <property type="match status" value="1"/>
</dbReference>
<dbReference type="PANTHER" id="PTHR32234:SF0">
    <property type="entry name" value="THIOL:DISULFIDE INTERCHANGE PROTEIN DSBD"/>
    <property type="match status" value="1"/>
</dbReference>
<dbReference type="GO" id="GO:0045454">
    <property type="term" value="P:cell redox homeostasis"/>
    <property type="evidence" value="ECO:0007669"/>
    <property type="project" value="TreeGrafter"/>
</dbReference>
<proteinExistence type="predicted"/>
<dbReference type="EMBL" id="UINC01023707">
    <property type="protein sequence ID" value="SVA95900.1"/>
    <property type="molecule type" value="Genomic_DNA"/>
</dbReference>
<dbReference type="SUPFAM" id="SSF74863">
    <property type="entry name" value="Thiol:disulfide interchange protein DsbD, N-terminal domain (DsbD-alpha)"/>
    <property type="match status" value="1"/>
</dbReference>